<comment type="caution">
    <text evidence="2">The sequence shown here is derived from an EMBL/GenBank/DDBJ whole genome shotgun (WGS) entry which is preliminary data.</text>
</comment>
<keyword evidence="3" id="KW-1185">Reference proteome</keyword>
<evidence type="ECO:0000313" key="2">
    <source>
        <dbReference type="EMBL" id="GBM31190.1"/>
    </source>
</evidence>
<protein>
    <submittedName>
        <fullName evidence="2">Uncharacterized protein</fullName>
    </submittedName>
</protein>
<gene>
    <name evidence="2" type="ORF">AVEN_242604_1</name>
</gene>
<proteinExistence type="predicted"/>
<dbReference type="AlphaFoldDB" id="A0A4Y2EPN1"/>
<dbReference type="EMBL" id="BGPR01000677">
    <property type="protein sequence ID" value="GBM31190.1"/>
    <property type="molecule type" value="Genomic_DNA"/>
</dbReference>
<name>A0A4Y2EPN1_ARAVE</name>
<feature type="transmembrane region" description="Helical" evidence="1">
    <location>
        <begin position="95"/>
        <end position="119"/>
    </location>
</feature>
<evidence type="ECO:0000256" key="1">
    <source>
        <dbReference type="SAM" id="Phobius"/>
    </source>
</evidence>
<keyword evidence="1" id="KW-1133">Transmembrane helix</keyword>
<sequence length="186" mass="21733">MTSLKPVTQERSILRKWSDGYWGRLDIQPTAPHHTNSDLFWHEVVVNDQPRPFTRLPKWNFWNTGRKKQLPRCVQHFIPRLTFLWRPWPYQQVGALLPFFPCLFEFTIAFTVGILQAVWQPSKKKKSGRNMSSPDQKSGLANAHLRNAKQRNWMDGSHGMRNLRSGIQSGMEEAASCVSHILWFAY</sequence>
<reference evidence="2 3" key="1">
    <citation type="journal article" date="2019" name="Sci. Rep.">
        <title>Orb-weaving spider Araneus ventricosus genome elucidates the spidroin gene catalogue.</title>
        <authorList>
            <person name="Kono N."/>
            <person name="Nakamura H."/>
            <person name="Ohtoshi R."/>
            <person name="Moran D.A.P."/>
            <person name="Shinohara A."/>
            <person name="Yoshida Y."/>
            <person name="Fujiwara M."/>
            <person name="Mori M."/>
            <person name="Tomita M."/>
            <person name="Arakawa K."/>
        </authorList>
    </citation>
    <scope>NUCLEOTIDE SEQUENCE [LARGE SCALE GENOMIC DNA]</scope>
</reference>
<organism evidence="2 3">
    <name type="scientific">Araneus ventricosus</name>
    <name type="common">Orbweaver spider</name>
    <name type="synonym">Epeira ventricosa</name>
    <dbReference type="NCBI Taxonomy" id="182803"/>
    <lineage>
        <taxon>Eukaryota</taxon>
        <taxon>Metazoa</taxon>
        <taxon>Ecdysozoa</taxon>
        <taxon>Arthropoda</taxon>
        <taxon>Chelicerata</taxon>
        <taxon>Arachnida</taxon>
        <taxon>Araneae</taxon>
        <taxon>Araneomorphae</taxon>
        <taxon>Entelegynae</taxon>
        <taxon>Araneoidea</taxon>
        <taxon>Araneidae</taxon>
        <taxon>Araneus</taxon>
    </lineage>
</organism>
<keyword evidence="1" id="KW-0472">Membrane</keyword>
<evidence type="ECO:0000313" key="3">
    <source>
        <dbReference type="Proteomes" id="UP000499080"/>
    </source>
</evidence>
<dbReference type="Proteomes" id="UP000499080">
    <property type="component" value="Unassembled WGS sequence"/>
</dbReference>
<keyword evidence="1" id="KW-0812">Transmembrane</keyword>
<accession>A0A4Y2EPN1</accession>